<dbReference type="InterPro" id="IPR009060">
    <property type="entry name" value="UBA-like_sf"/>
</dbReference>
<dbReference type="FunFam" id="1.10.8.10:FF:000001">
    <property type="entry name" value="Elongation factor Ts"/>
    <property type="match status" value="1"/>
</dbReference>
<dbReference type="Gene3D" id="3.30.479.20">
    <property type="entry name" value="Elongation factor Ts, dimerisation domain"/>
    <property type="match status" value="1"/>
</dbReference>
<organism evidence="5">
    <name type="scientific">hydrothermal vent metagenome</name>
    <dbReference type="NCBI Taxonomy" id="652676"/>
    <lineage>
        <taxon>unclassified sequences</taxon>
        <taxon>metagenomes</taxon>
        <taxon>ecological metagenomes</taxon>
    </lineage>
</organism>
<dbReference type="PANTHER" id="PTHR11741">
    <property type="entry name" value="ELONGATION FACTOR TS"/>
    <property type="match status" value="1"/>
</dbReference>
<evidence type="ECO:0000256" key="3">
    <source>
        <dbReference type="ARBA" id="ARBA00022917"/>
    </source>
</evidence>
<comment type="similarity">
    <text evidence="1">Belongs to the EF-Ts family.</text>
</comment>
<dbReference type="AlphaFoldDB" id="A0A3B0UW78"/>
<keyword evidence="2 5" id="KW-0251">Elongation factor</keyword>
<dbReference type="GO" id="GO:0003746">
    <property type="term" value="F:translation elongation factor activity"/>
    <property type="evidence" value="ECO:0007669"/>
    <property type="project" value="UniProtKB-KW"/>
</dbReference>
<dbReference type="EMBL" id="UOEV01000049">
    <property type="protein sequence ID" value="VAW32433.1"/>
    <property type="molecule type" value="Genomic_DNA"/>
</dbReference>
<dbReference type="InterPro" id="IPR036402">
    <property type="entry name" value="EF-Ts_dimer_sf"/>
</dbReference>
<dbReference type="Gene3D" id="1.10.286.20">
    <property type="match status" value="1"/>
</dbReference>
<dbReference type="PANTHER" id="PTHR11741:SF0">
    <property type="entry name" value="ELONGATION FACTOR TS, MITOCHONDRIAL"/>
    <property type="match status" value="1"/>
</dbReference>
<protein>
    <submittedName>
        <fullName evidence="5">Translation elongation factor Ts</fullName>
    </submittedName>
</protein>
<gene>
    <name evidence="5" type="ORF">MNBD_CPR01-350</name>
</gene>
<proteinExistence type="inferred from homology"/>
<dbReference type="GO" id="GO:0070125">
    <property type="term" value="P:mitochondrial translational elongation"/>
    <property type="evidence" value="ECO:0007669"/>
    <property type="project" value="TreeGrafter"/>
</dbReference>
<evidence type="ECO:0000259" key="4">
    <source>
        <dbReference type="Pfam" id="PF00889"/>
    </source>
</evidence>
<dbReference type="InterPro" id="IPR001816">
    <property type="entry name" value="Transl_elong_EFTs/EF1B"/>
</dbReference>
<reference evidence="5" key="1">
    <citation type="submission" date="2018-06" db="EMBL/GenBank/DDBJ databases">
        <authorList>
            <person name="Zhirakovskaya E."/>
        </authorList>
    </citation>
    <scope>NUCLEOTIDE SEQUENCE</scope>
</reference>
<dbReference type="Pfam" id="PF00889">
    <property type="entry name" value="EF_TS"/>
    <property type="match status" value="1"/>
</dbReference>
<feature type="domain" description="Translation elongation factor EFTs/EF1B dimerisation" evidence="4">
    <location>
        <begin position="60"/>
        <end position="193"/>
    </location>
</feature>
<evidence type="ECO:0000256" key="1">
    <source>
        <dbReference type="ARBA" id="ARBA00005532"/>
    </source>
</evidence>
<dbReference type="Gene3D" id="1.10.8.10">
    <property type="entry name" value="DNA helicase RuvA subunit, C-terminal domain"/>
    <property type="match status" value="1"/>
</dbReference>
<keyword evidence="3" id="KW-0648">Protein biosynthesis</keyword>
<accession>A0A3B0UW78</accession>
<dbReference type="GO" id="GO:0005739">
    <property type="term" value="C:mitochondrion"/>
    <property type="evidence" value="ECO:0007669"/>
    <property type="project" value="GOC"/>
</dbReference>
<sequence length="196" mass="21753">MATISIETVKELRARTGGVSIMQCRKALEEMDGDIEKAEVILRKRAGAVAEKKSTRDLGAGSVASYIHDGTIGALVLLSCETDFVGRNPEFINLAHEIAMQVAATNPTYRTTEEVPAEVRDAAMSVFKEEVKDKPDDMKEKILAGKLASYFKDQVLLEQSYIKDESKSINDLVTEAVQKFGERIEITNYVRYSARD</sequence>
<dbReference type="HAMAP" id="MF_00050">
    <property type="entry name" value="EF_Ts"/>
    <property type="match status" value="1"/>
</dbReference>
<evidence type="ECO:0000313" key="5">
    <source>
        <dbReference type="EMBL" id="VAW32433.1"/>
    </source>
</evidence>
<dbReference type="InterPro" id="IPR014039">
    <property type="entry name" value="Transl_elong_EFTs/EF1B_dimer"/>
</dbReference>
<dbReference type="SUPFAM" id="SSF54713">
    <property type="entry name" value="Elongation factor Ts (EF-Ts), dimerisation domain"/>
    <property type="match status" value="1"/>
</dbReference>
<dbReference type="CDD" id="cd14275">
    <property type="entry name" value="UBA_EF-Ts"/>
    <property type="match status" value="1"/>
</dbReference>
<dbReference type="SUPFAM" id="SSF46934">
    <property type="entry name" value="UBA-like"/>
    <property type="match status" value="1"/>
</dbReference>
<evidence type="ECO:0000256" key="2">
    <source>
        <dbReference type="ARBA" id="ARBA00022768"/>
    </source>
</evidence>
<name>A0A3B0UW78_9ZZZZ</name>